<sequence length="504" mass="58255">MKNIFIKAIASIMLPISLASCSDWLEVEMQDKIMEPVLFGNYSGYVSAMNGVYLSLNDYYTDGQLMDILDVMAQYYYVTDDNNHKFRLYQSFDFKDSDIESKNSFLWNKGYTLIAYTNTILNHLSSIEDTPLTQNQFNILRGEALAMRAMLHFDILRRHGVNYSADPNAESIPYQDDTSREIKPFLSNKVVMEKIIGDLTEAANLLKDHDPIITEGIKDTQTEDNGVASYDMSFRQLRLNYYAVQGLLARAYLWMGDKTNAYKTAKNEIIDKANTETLEVFPWVTSEQVVADGKPDLIFSPEVMFAMYNSKRSSYHTNTFAQALSMPNRLTFYGETKDDSKVSILYDYPNDYRRNQWEMADPLQGGGDDEDPVTTLVFNKYADFKNGATESTYRYMIPMIRMSEIYMIAAEATTDRNEAYELLNAIRSHRNSPDLDSNDNFDISLVYEFAREMVGEGQLYFFYKRRQESLIISRTGSYDFNMLQSNYVWPIPESEIDKRIHTEK</sequence>
<dbReference type="Pfam" id="PF14322">
    <property type="entry name" value="SusD-like_3"/>
    <property type="match status" value="1"/>
</dbReference>
<feature type="domain" description="RagB/SusD" evidence="6">
    <location>
        <begin position="341"/>
        <end position="465"/>
    </location>
</feature>
<dbReference type="EMBL" id="SJSA01000002">
    <property type="protein sequence ID" value="TGG36286.1"/>
    <property type="molecule type" value="Genomic_DNA"/>
</dbReference>
<dbReference type="GO" id="GO:0009279">
    <property type="term" value="C:cell outer membrane"/>
    <property type="evidence" value="ECO:0007669"/>
    <property type="project" value="UniProtKB-SubCell"/>
</dbReference>
<keyword evidence="3" id="KW-0732">Signal</keyword>
<evidence type="ECO:0000259" key="7">
    <source>
        <dbReference type="Pfam" id="PF14322"/>
    </source>
</evidence>
<evidence type="ECO:0000256" key="5">
    <source>
        <dbReference type="ARBA" id="ARBA00023237"/>
    </source>
</evidence>
<dbReference type="AlphaFoldDB" id="A0A4Z0V380"/>
<evidence type="ECO:0000256" key="1">
    <source>
        <dbReference type="ARBA" id="ARBA00004442"/>
    </source>
</evidence>
<name>A0A4Z0V380_9BACT</name>
<evidence type="ECO:0000256" key="3">
    <source>
        <dbReference type="ARBA" id="ARBA00022729"/>
    </source>
</evidence>
<dbReference type="PROSITE" id="PS51257">
    <property type="entry name" value="PROKAR_LIPOPROTEIN"/>
    <property type="match status" value="1"/>
</dbReference>
<evidence type="ECO:0000256" key="2">
    <source>
        <dbReference type="ARBA" id="ARBA00006275"/>
    </source>
</evidence>
<comment type="subcellular location">
    <subcellularLocation>
        <location evidence="1">Cell outer membrane</location>
    </subcellularLocation>
</comment>
<organism evidence="8 9">
    <name type="scientific">Duncaniella freteri</name>
    <dbReference type="NCBI Taxonomy" id="2530391"/>
    <lineage>
        <taxon>Bacteria</taxon>
        <taxon>Pseudomonadati</taxon>
        <taxon>Bacteroidota</taxon>
        <taxon>Bacteroidia</taxon>
        <taxon>Bacteroidales</taxon>
        <taxon>Muribaculaceae</taxon>
        <taxon>Duncaniella</taxon>
    </lineage>
</organism>
<evidence type="ECO:0000313" key="9">
    <source>
        <dbReference type="Proteomes" id="UP000297635"/>
    </source>
</evidence>
<evidence type="ECO:0000259" key="6">
    <source>
        <dbReference type="Pfam" id="PF07980"/>
    </source>
</evidence>
<dbReference type="Pfam" id="PF07980">
    <property type="entry name" value="SusD_RagB"/>
    <property type="match status" value="1"/>
</dbReference>
<dbReference type="InterPro" id="IPR033985">
    <property type="entry name" value="SusD-like_N"/>
</dbReference>
<evidence type="ECO:0000256" key="4">
    <source>
        <dbReference type="ARBA" id="ARBA00023136"/>
    </source>
</evidence>
<dbReference type="Gene3D" id="1.25.40.390">
    <property type="match status" value="1"/>
</dbReference>
<reference evidence="8 9" key="1">
    <citation type="submission" date="2019-02" db="EMBL/GenBank/DDBJ databases">
        <title>Isolation and identification of novel species under the genus Muribaculum.</title>
        <authorList>
            <person name="Miyake S."/>
            <person name="Ding Y."/>
            <person name="Low A."/>
            <person name="Soh M."/>
            <person name="Seedorf H."/>
        </authorList>
    </citation>
    <scope>NUCLEOTIDE SEQUENCE [LARGE SCALE GENOMIC DNA]</scope>
    <source>
        <strain evidence="8 9">TLL-A3</strain>
    </source>
</reference>
<accession>A0A4Z0V380</accession>
<dbReference type="GeneID" id="82150208"/>
<dbReference type="SUPFAM" id="SSF48452">
    <property type="entry name" value="TPR-like"/>
    <property type="match status" value="1"/>
</dbReference>
<comment type="caution">
    <text evidence="8">The sequence shown here is derived from an EMBL/GenBank/DDBJ whole genome shotgun (WGS) entry which is preliminary data.</text>
</comment>
<proteinExistence type="inferred from homology"/>
<dbReference type="InterPro" id="IPR012944">
    <property type="entry name" value="SusD_RagB_dom"/>
</dbReference>
<dbReference type="Proteomes" id="UP000297635">
    <property type="component" value="Unassembled WGS sequence"/>
</dbReference>
<evidence type="ECO:0000313" key="8">
    <source>
        <dbReference type="EMBL" id="TGG36286.1"/>
    </source>
</evidence>
<gene>
    <name evidence="8" type="ORF">EZ315_10460</name>
</gene>
<comment type="similarity">
    <text evidence="2">Belongs to the SusD family.</text>
</comment>
<keyword evidence="4" id="KW-0472">Membrane</keyword>
<keyword evidence="5" id="KW-0998">Cell outer membrane</keyword>
<feature type="domain" description="SusD-like N-terminal" evidence="7">
    <location>
        <begin position="80"/>
        <end position="208"/>
    </location>
</feature>
<dbReference type="InterPro" id="IPR011990">
    <property type="entry name" value="TPR-like_helical_dom_sf"/>
</dbReference>
<dbReference type="RefSeq" id="WP_135472025.1">
    <property type="nucleotide sequence ID" value="NZ_CASGTF010000012.1"/>
</dbReference>
<keyword evidence="9" id="KW-1185">Reference proteome</keyword>
<protein>
    <submittedName>
        <fullName evidence="8">RagB/SusD family nutrient uptake outer membrane protein</fullName>
    </submittedName>
</protein>